<dbReference type="PANTHER" id="PTHR35010">
    <property type="entry name" value="BLL4672 PROTEIN-RELATED"/>
    <property type="match status" value="1"/>
</dbReference>
<dbReference type="CDD" id="cd00093">
    <property type="entry name" value="HTH_XRE"/>
    <property type="match status" value="1"/>
</dbReference>
<dbReference type="SUPFAM" id="SSF47413">
    <property type="entry name" value="lambda repressor-like DNA-binding domains"/>
    <property type="match status" value="1"/>
</dbReference>
<dbReference type="RefSeq" id="WP_120626121.1">
    <property type="nucleotide sequence ID" value="NZ_RAWG01000088.1"/>
</dbReference>
<dbReference type="Gene3D" id="3.30.450.180">
    <property type="match status" value="1"/>
</dbReference>
<dbReference type="SMART" id="SM00530">
    <property type="entry name" value="HTH_XRE"/>
    <property type="match status" value="1"/>
</dbReference>
<dbReference type="GO" id="GO:0003677">
    <property type="term" value="F:DNA binding"/>
    <property type="evidence" value="ECO:0007669"/>
    <property type="project" value="InterPro"/>
</dbReference>
<dbReference type="Pfam" id="PF13560">
    <property type="entry name" value="HTH_31"/>
    <property type="match status" value="1"/>
</dbReference>
<organism evidence="2 3">
    <name type="scientific">Corallococcus sicarius</name>
    <dbReference type="NCBI Taxonomy" id="2316726"/>
    <lineage>
        <taxon>Bacteria</taxon>
        <taxon>Pseudomonadati</taxon>
        <taxon>Myxococcota</taxon>
        <taxon>Myxococcia</taxon>
        <taxon>Myxococcales</taxon>
        <taxon>Cystobacterineae</taxon>
        <taxon>Myxococcaceae</taxon>
        <taxon>Corallococcus</taxon>
    </lineage>
</organism>
<proteinExistence type="predicted"/>
<dbReference type="InterPro" id="IPR041413">
    <property type="entry name" value="MLTR_LBD"/>
</dbReference>
<name>A0A3A8NEF5_9BACT</name>
<sequence>MPRRDELARFLRSRRARVHPEEVGLPTGARRRTPGLRREEVARLADVGVSWYTWLEQGRDIHVSEPLLERLARALRLTPTERAHLFDLAHGRPAARPELSPVVVSDTLRRILDAHPFPALVSNRRWDVLAWNEAAAILYGDLALMPAEQRNGLWALFMNPERRARMPGWEADARRAVAGFRLDAARAADRTEFDALTHALAEVSPEFARFWSEHDVVEIPEGVKVLIHPDVGAMEFEHVTLAHADPDGHVLRVSLYSPRPGESLERARKLFPRATC</sequence>
<dbReference type="InterPro" id="IPR010982">
    <property type="entry name" value="Lambda_DNA-bd_dom_sf"/>
</dbReference>
<evidence type="ECO:0000313" key="3">
    <source>
        <dbReference type="Proteomes" id="UP000273405"/>
    </source>
</evidence>
<evidence type="ECO:0000259" key="1">
    <source>
        <dbReference type="SMART" id="SM00530"/>
    </source>
</evidence>
<comment type="caution">
    <text evidence="2">The sequence shown here is derived from an EMBL/GenBank/DDBJ whole genome shotgun (WGS) entry which is preliminary data.</text>
</comment>
<protein>
    <submittedName>
        <fullName evidence="2">XRE family transcriptional regulator</fullName>
    </submittedName>
</protein>
<gene>
    <name evidence="2" type="ORF">D7X12_15920</name>
</gene>
<dbReference type="Gene3D" id="1.10.260.40">
    <property type="entry name" value="lambda repressor-like DNA-binding domains"/>
    <property type="match status" value="1"/>
</dbReference>
<dbReference type="Proteomes" id="UP000273405">
    <property type="component" value="Unassembled WGS sequence"/>
</dbReference>
<dbReference type="Pfam" id="PF17765">
    <property type="entry name" value="MLTR_LBD"/>
    <property type="match status" value="1"/>
</dbReference>
<dbReference type="OrthoDB" id="5346389at2"/>
<feature type="domain" description="HTH cro/C1-type" evidence="1">
    <location>
        <begin position="10"/>
        <end position="82"/>
    </location>
</feature>
<dbReference type="EMBL" id="RAWG01000088">
    <property type="protein sequence ID" value="RKH42393.1"/>
    <property type="molecule type" value="Genomic_DNA"/>
</dbReference>
<dbReference type="AlphaFoldDB" id="A0A3A8NEF5"/>
<evidence type="ECO:0000313" key="2">
    <source>
        <dbReference type="EMBL" id="RKH42393.1"/>
    </source>
</evidence>
<accession>A0A3A8NEF5</accession>
<dbReference type="InterPro" id="IPR001387">
    <property type="entry name" value="Cro/C1-type_HTH"/>
</dbReference>
<reference evidence="3" key="1">
    <citation type="submission" date="2018-09" db="EMBL/GenBank/DDBJ databases">
        <authorList>
            <person name="Livingstone P.G."/>
            <person name="Whitworth D.E."/>
        </authorList>
    </citation>
    <scope>NUCLEOTIDE SEQUENCE [LARGE SCALE GENOMIC DNA]</scope>
    <source>
        <strain evidence="3">CA040B</strain>
    </source>
</reference>
<keyword evidence="3" id="KW-1185">Reference proteome</keyword>